<dbReference type="AlphaFoldDB" id="S5TKQ8"/>
<dbReference type="Gene3D" id="3.40.50.300">
    <property type="entry name" value="P-loop containing nucleotide triphosphate hydrolases"/>
    <property type="match status" value="2"/>
</dbReference>
<dbReference type="PANTHER" id="PTHR42771:SF2">
    <property type="entry name" value="IRON(3+)-HYDROXAMATE IMPORT ATP-BINDING PROTEIN FHUC"/>
    <property type="match status" value="1"/>
</dbReference>
<reference evidence="9 10" key="1">
    <citation type="submission" date="2012-11" db="EMBL/GenBank/DDBJ databases">
        <title>The complete genome sequence of Corynebacterium maris Coryn-1 (=DSM 45190).</title>
        <authorList>
            <person name="Schaffert L."/>
            <person name="Albersmeier A."/>
            <person name="Kalinowski J."/>
            <person name="Ruckert C."/>
        </authorList>
    </citation>
    <scope>NUCLEOTIDE SEQUENCE [LARGE SCALE GENOMIC DNA]</scope>
    <source>
        <strain evidence="10">Coryn-1</strain>
    </source>
</reference>
<feature type="domain" description="AAA+ ATPase" evidence="8">
    <location>
        <begin position="43"/>
        <end position="222"/>
    </location>
</feature>
<dbReference type="InterPro" id="IPR003959">
    <property type="entry name" value="ATPase_AAA_core"/>
</dbReference>
<keyword evidence="7" id="KW-0472">Membrane</keyword>
<dbReference type="GO" id="GO:0006302">
    <property type="term" value="P:double-strand break repair"/>
    <property type="evidence" value="ECO:0007669"/>
    <property type="project" value="InterPro"/>
</dbReference>
<dbReference type="SUPFAM" id="SSF52540">
    <property type="entry name" value="P-loop containing nucleoside triphosphate hydrolases"/>
    <property type="match status" value="1"/>
</dbReference>
<evidence type="ECO:0000259" key="8">
    <source>
        <dbReference type="SMART" id="SM00382"/>
    </source>
</evidence>
<dbReference type="KEGG" id="cmd:B841_09075"/>
<dbReference type="SMART" id="SM00382">
    <property type="entry name" value="AAA"/>
    <property type="match status" value="1"/>
</dbReference>
<evidence type="ECO:0000256" key="4">
    <source>
        <dbReference type="ARBA" id="ARBA00022496"/>
    </source>
</evidence>
<dbReference type="InterPro" id="IPR051535">
    <property type="entry name" value="Siderophore_ABC-ATPase"/>
</dbReference>
<dbReference type="GO" id="GO:0006826">
    <property type="term" value="P:iron ion transport"/>
    <property type="evidence" value="ECO:0007669"/>
    <property type="project" value="UniProtKB-KW"/>
</dbReference>
<dbReference type="Proteomes" id="UP000015388">
    <property type="component" value="Chromosome"/>
</dbReference>
<dbReference type="InterPro" id="IPR038729">
    <property type="entry name" value="Rad50/SbcC_AAA"/>
</dbReference>
<dbReference type="eggNOG" id="COG3910">
    <property type="taxonomic scope" value="Bacteria"/>
</dbReference>
<dbReference type="PATRIC" id="fig|1224163.3.peg.1825"/>
<evidence type="ECO:0000256" key="1">
    <source>
        <dbReference type="ARBA" id="ARBA00004202"/>
    </source>
</evidence>
<proteinExistence type="predicted"/>
<sequence>MAAMLVTALRLRSHPPLEDVLEPYLLHLPAVRHLARLNALELRAPVTFLVGDNGAGKSTLVEALALALGFDATGGPLGGFDPTRRPRRTGTESALHRQLVVRTAAPILRGFYLRSETHFDLVRDADDATAKAGRNTLDPRSRLQQRSHGESILDLVAEHVHGEGIYLLDEPEAGLSVIRQMALLAEIHHAAGRGAQFVIATHSPILPAVPGAQIVEINEAGLTPTSFEDLESVAATREFLADPAGTARYLVE</sequence>
<evidence type="ECO:0000256" key="3">
    <source>
        <dbReference type="ARBA" id="ARBA00022475"/>
    </source>
</evidence>
<dbReference type="HOGENOM" id="CLU_079631_2_0_11"/>
<dbReference type="EMBL" id="CP003924">
    <property type="protein sequence ID" value="AGS35288.1"/>
    <property type="molecule type" value="Genomic_DNA"/>
</dbReference>
<organism evidence="9 10">
    <name type="scientific">Corynebacterium maris DSM 45190</name>
    <dbReference type="NCBI Taxonomy" id="1224163"/>
    <lineage>
        <taxon>Bacteria</taxon>
        <taxon>Bacillati</taxon>
        <taxon>Actinomycetota</taxon>
        <taxon>Actinomycetes</taxon>
        <taxon>Mycobacteriales</taxon>
        <taxon>Corynebacteriaceae</taxon>
        <taxon>Corynebacterium</taxon>
    </lineage>
</organism>
<dbReference type="GO" id="GO:0016887">
    <property type="term" value="F:ATP hydrolysis activity"/>
    <property type="evidence" value="ECO:0007669"/>
    <property type="project" value="InterPro"/>
</dbReference>
<evidence type="ECO:0000313" key="10">
    <source>
        <dbReference type="Proteomes" id="UP000015388"/>
    </source>
</evidence>
<evidence type="ECO:0000256" key="2">
    <source>
        <dbReference type="ARBA" id="ARBA00022448"/>
    </source>
</evidence>
<dbReference type="Pfam" id="PF13304">
    <property type="entry name" value="AAA_21"/>
    <property type="match status" value="1"/>
</dbReference>
<keyword evidence="5" id="KW-0408">Iron</keyword>
<name>S5TKQ8_9CORY</name>
<dbReference type="InterPro" id="IPR003593">
    <property type="entry name" value="AAA+_ATPase"/>
</dbReference>
<protein>
    <submittedName>
        <fullName evidence="9">ABC transporter ATPase</fullName>
    </submittedName>
</protein>
<keyword evidence="2" id="KW-0813">Transport</keyword>
<evidence type="ECO:0000256" key="5">
    <source>
        <dbReference type="ARBA" id="ARBA00023004"/>
    </source>
</evidence>
<keyword evidence="3" id="KW-1003">Cell membrane</keyword>
<evidence type="ECO:0000256" key="7">
    <source>
        <dbReference type="ARBA" id="ARBA00023136"/>
    </source>
</evidence>
<dbReference type="InterPro" id="IPR027417">
    <property type="entry name" value="P-loop_NTPase"/>
</dbReference>
<keyword evidence="6" id="KW-0406">Ion transport</keyword>
<evidence type="ECO:0000313" key="9">
    <source>
        <dbReference type="EMBL" id="AGS35288.1"/>
    </source>
</evidence>
<dbReference type="Pfam" id="PF13476">
    <property type="entry name" value="AAA_23"/>
    <property type="match status" value="1"/>
</dbReference>
<comment type="subcellular location">
    <subcellularLocation>
        <location evidence="1">Cell membrane</location>
        <topology evidence="1">Peripheral membrane protein</topology>
    </subcellularLocation>
</comment>
<accession>S5TKQ8</accession>
<keyword evidence="10" id="KW-1185">Reference proteome</keyword>
<keyword evidence="4" id="KW-0410">Iron transport</keyword>
<dbReference type="GO" id="GO:0005886">
    <property type="term" value="C:plasma membrane"/>
    <property type="evidence" value="ECO:0007669"/>
    <property type="project" value="UniProtKB-SubCell"/>
</dbReference>
<evidence type="ECO:0000256" key="6">
    <source>
        <dbReference type="ARBA" id="ARBA00023065"/>
    </source>
</evidence>
<dbReference type="STRING" id="1224163.B841_09075"/>
<gene>
    <name evidence="9" type="ORF">B841_09075</name>
</gene>
<dbReference type="PANTHER" id="PTHR42771">
    <property type="entry name" value="IRON(3+)-HYDROXAMATE IMPORT ATP-BINDING PROTEIN FHUC"/>
    <property type="match status" value="1"/>
</dbReference>